<dbReference type="RefSeq" id="WP_197010157.1">
    <property type="nucleotide sequence ID" value="NZ_BAABES010000006.1"/>
</dbReference>
<dbReference type="PANTHER" id="PTHR12993">
    <property type="entry name" value="N-ACETYLGLUCOSAMINYL-PHOSPHATIDYLINOSITOL DE-N-ACETYLASE-RELATED"/>
    <property type="match status" value="1"/>
</dbReference>
<sequence length="299" mass="32472">MKEPRILFVHAHPDDESIGTGATMAKYAAEGAHVCLVTCTLGEEGEVIPDELRHLASDKEDRLGEYRIGELAEACAALGVSDHRYLGGPGRWRDSGMMGAATNDDPRSFWRADVDEAAGELVKVVREVRPHVIVTYDDRGNYGHPDHIQAHRVAWRAFELAADPAHEDGGEPWRAAKFYAYATPRTVLARAIAVMREARLPFGRVASLDELGSGVPDDQVTTVVDARAHLPAKLAALRAHATQIVVAPEEVGPFFALSNNLGQQAFGTEYFILLAGERGPAPAGGRETDLFAEPVRPRP</sequence>
<dbReference type="AlphaFoldDB" id="A0A931DGV6"/>
<dbReference type="PANTHER" id="PTHR12993:SF26">
    <property type="entry name" value="1D-MYO-INOSITOL 2-ACETAMIDO-2-DEOXY-ALPHA-D-GLUCOPYRANOSIDE DEACETYLASE"/>
    <property type="match status" value="1"/>
</dbReference>
<organism evidence="5 6">
    <name type="scientific">Actinomadura viridis</name>
    <dbReference type="NCBI Taxonomy" id="58110"/>
    <lineage>
        <taxon>Bacteria</taxon>
        <taxon>Bacillati</taxon>
        <taxon>Actinomycetota</taxon>
        <taxon>Actinomycetes</taxon>
        <taxon>Streptosporangiales</taxon>
        <taxon>Thermomonosporaceae</taxon>
        <taxon>Actinomadura</taxon>
    </lineage>
</organism>
<comment type="function">
    <text evidence="4">Catalyzes the deacetylation of 1D-myo-inositol 2-acetamido-2-deoxy-alpha-D-glucopyranoside (GlcNAc-Ins) in the mycothiol biosynthesis pathway.</text>
</comment>
<dbReference type="SUPFAM" id="SSF102588">
    <property type="entry name" value="LmbE-like"/>
    <property type="match status" value="1"/>
</dbReference>
<dbReference type="NCBIfam" id="TIGR03445">
    <property type="entry name" value="mycothiol_MshB"/>
    <property type="match status" value="1"/>
</dbReference>
<keyword evidence="3 4" id="KW-0862">Zinc</keyword>
<feature type="binding site" evidence="4">
    <location>
        <position position="15"/>
    </location>
    <ligand>
        <name>Zn(2+)</name>
        <dbReference type="ChEBI" id="CHEBI:29105"/>
    </ligand>
</feature>
<evidence type="ECO:0000256" key="2">
    <source>
        <dbReference type="ARBA" id="ARBA00022801"/>
    </source>
</evidence>
<comment type="cofactor">
    <cofactor evidence="4">
        <name>Zn(2+)</name>
        <dbReference type="ChEBI" id="CHEBI:29105"/>
    </cofactor>
    <text evidence="4">Binds 1 zinc ion per subunit.</text>
</comment>
<reference evidence="5" key="1">
    <citation type="submission" date="2020-11" db="EMBL/GenBank/DDBJ databases">
        <title>Sequencing the genomes of 1000 actinobacteria strains.</title>
        <authorList>
            <person name="Klenk H.-P."/>
        </authorList>
    </citation>
    <scope>NUCLEOTIDE SEQUENCE</scope>
    <source>
        <strain evidence="5">DSM 43175</strain>
    </source>
</reference>
<dbReference type="Pfam" id="PF02585">
    <property type="entry name" value="PIG-L"/>
    <property type="match status" value="1"/>
</dbReference>
<dbReference type="Proteomes" id="UP000614047">
    <property type="component" value="Unassembled WGS sequence"/>
</dbReference>
<gene>
    <name evidence="4" type="primary">mshB</name>
    <name evidence="5" type="ORF">IW256_001379</name>
</gene>
<proteinExistence type="inferred from homology"/>
<keyword evidence="1 4" id="KW-0479">Metal-binding</keyword>
<feature type="binding site" evidence="4">
    <location>
        <position position="147"/>
    </location>
    <ligand>
        <name>Zn(2+)</name>
        <dbReference type="ChEBI" id="CHEBI:29105"/>
    </ligand>
</feature>
<dbReference type="GO" id="GO:0035595">
    <property type="term" value="F:N-acetylglucosaminylinositol deacetylase activity"/>
    <property type="evidence" value="ECO:0007669"/>
    <property type="project" value="UniProtKB-EC"/>
</dbReference>
<dbReference type="EMBL" id="JADOUA010000001">
    <property type="protein sequence ID" value="MBG6087266.1"/>
    <property type="molecule type" value="Genomic_DNA"/>
</dbReference>
<dbReference type="InterPro" id="IPR003737">
    <property type="entry name" value="GlcNAc_PI_deacetylase-related"/>
</dbReference>
<evidence type="ECO:0000313" key="5">
    <source>
        <dbReference type="EMBL" id="MBG6087266.1"/>
    </source>
</evidence>
<evidence type="ECO:0000313" key="6">
    <source>
        <dbReference type="Proteomes" id="UP000614047"/>
    </source>
</evidence>
<dbReference type="EC" id="3.5.1.103" evidence="4"/>
<evidence type="ECO:0000256" key="3">
    <source>
        <dbReference type="ARBA" id="ARBA00022833"/>
    </source>
</evidence>
<dbReference type="GO" id="GO:0008270">
    <property type="term" value="F:zinc ion binding"/>
    <property type="evidence" value="ECO:0007669"/>
    <property type="project" value="UniProtKB-UniRule"/>
</dbReference>
<feature type="binding site" evidence="4">
    <location>
        <position position="12"/>
    </location>
    <ligand>
        <name>Zn(2+)</name>
        <dbReference type="ChEBI" id="CHEBI:29105"/>
    </ligand>
</feature>
<comment type="caution">
    <text evidence="5">The sequence shown here is derived from an EMBL/GenBank/DDBJ whole genome shotgun (WGS) entry which is preliminary data.</text>
</comment>
<evidence type="ECO:0000256" key="4">
    <source>
        <dbReference type="HAMAP-Rule" id="MF_01696"/>
    </source>
</evidence>
<comment type="similarity">
    <text evidence="4">Belongs to the MshB deacetylase family.</text>
</comment>
<name>A0A931DGV6_9ACTN</name>
<dbReference type="GO" id="GO:0010125">
    <property type="term" value="P:mycothiol biosynthetic process"/>
    <property type="evidence" value="ECO:0007669"/>
    <property type="project" value="UniProtKB-UniRule"/>
</dbReference>
<keyword evidence="6" id="KW-1185">Reference proteome</keyword>
<evidence type="ECO:0000256" key="1">
    <source>
        <dbReference type="ARBA" id="ARBA00022723"/>
    </source>
</evidence>
<keyword evidence="2 4" id="KW-0378">Hydrolase</keyword>
<dbReference type="InterPro" id="IPR017810">
    <property type="entry name" value="Mycothiol_biosynthesis_MshB"/>
</dbReference>
<dbReference type="Gene3D" id="3.40.50.10320">
    <property type="entry name" value="LmbE-like"/>
    <property type="match status" value="1"/>
</dbReference>
<accession>A0A931DGV6</accession>
<dbReference type="HAMAP" id="MF_01696">
    <property type="entry name" value="MshB"/>
    <property type="match status" value="1"/>
</dbReference>
<comment type="catalytic activity">
    <reaction evidence="4">
        <text>1D-myo-inositol 2-acetamido-2-deoxy-alpha-D-glucopyranoside + H2O = 1D-myo-inositol 2-amino-2-deoxy-alpha-D-glucopyranoside + acetate</text>
        <dbReference type="Rhea" id="RHEA:26180"/>
        <dbReference type="ChEBI" id="CHEBI:15377"/>
        <dbReference type="ChEBI" id="CHEBI:30089"/>
        <dbReference type="ChEBI" id="CHEBI:52442"/>
        <dbReference type="ChEBI" id="CHEBI:58886"/>
        <dbReference type="EC" id="3.5.1.103"/>
    </reaction>
</comment>
<dbReference type="InterPro" id="IPR024078">
    <property type="entry name" value="LmbE-like_dom_sf"/>
</dbReference>
<protein>
    <recommendedName>
        <fullName evidence="4">1D-myo-inositol 2-acetamido-2-deoxy-alpha-D-glucopyranoside deacetylase</fullName>
        <shortName evidence="4">GlcNAc-Ins deacetylase</shortName>
        <ecNumber evidence="4">3.5.1.103</ecNumber>
    </recommendedName>
    <alternativeName>
        <fullName evidence="4">N-acetyl-1-D-myo-inositol-2-amino-2-deoxy-alpha-D-glucopyranoside deacetylase</fullName>
    </alternativeName>
</protein>